<gene>
    <name evidence="1" type="ORF">METZ01_LOCUS182425</name>
</gene>
<evidence type="ECO:0000313" key="1">
    <source>
        <dbReference type="EMBL" id="SVB29571.1"/>
    </source>
</evidence>
<feature type="non-terminal residue" evidence="1">
    <location>
        <position position="66"/>
    </location>
</feature>
<name>A0A382CVL5_9ZZZZ</name>
<reference evidence="1" key="1">
    <citation type="submission" date="2018-05" db="EMBL/GenBank/DDBJ databases">
        <authorList>
            <person name="Lanie J.A."/>
            <person name="Ng W.-L."/>
            <person name="Kazmierczak K.M."/>
            <person name="Andrzejewski T.M."/>
            <person name="Davidsen T.M."/>
            <person name="Wayne K.J."/>
            <person name="Tettelin H."/>
            <person name="Glass J.I."/>
            <person name="Rusch D."/>
            <person name="Podicherti R."/>
            <person name="Tsui H.-C.T."/>
            <person name="Winkler M.E."/>
        </authorList>
    </citation>
    <scope>NUCLEOTIDE SEQUENCE</scope>
</reference>
<organism evidence="1">
    <name type="scientific">marine metagenome</name>
    <dbReference type="NCBI Taxonomy" id="408172"/>
    <lineage>
        <taxon>unclassified sequences</taxon>
        <taxon>metagenomes</taxon>
        <taxon>ecological metagenomes</taxon>
    </lineage>
</organism>
<dbReference type="AlphaFoldDB" id="A0A382CVL5"/>
<sequence>MKSEYIPLDDPRVVFTSCVPGKIFNEQGTTVTERLPYKHTVNDIGAHQEPRMPSVFAPIKTFNMGP</sequence>
<protein>
    <submittedName>
        <fullName evidence="1">Uncharacterized protein</fullName>
    </submittedName>
</protein>
<dbReference type="EMBL" id="UINC01036108">
    <property type="protein sequence ID" value="SVB29571.1"/>
    <property type="molecule type" value="Genomic_DNA"/>
</dbReference>
<accession>A0A382CVL5</accession>
<proteinExistence type="predicted"/>